<feature type="compositionally biased region" description="Pro residues" evidence="3">
    <location>
        <begin position="601"/>
        <end position="619"/>
    </location>
</feature>
<gene>
    <name evidence="5" type="ORF">Vretimale_19203</name>
</gene>
<evidence type="ECO:0000313" key="5">
    <source>
        <dbReference type="EMBL" id="GIM16635.1"/>
    </source>
</evidence>
<organism evidence="5 6">
    <name type="scientific">Volvox reticuliferus</name>
    <dbReference type="NCBI Taxonomy" id="1737510"/>
    <lineage>
        <taxon>Eukaryota</taxon>
        <taxon>Viridiplantae</taxon>
        <taxon>Chlorophyta</taxon>
        <taxon>core chlorophytes</taxon>
        <taxon>Chlorophyceae</taxon>
        <taxon>CS clade</taxon>
        <taxon>Chlamydomonadales</taxon>
        <taxon>Volvocaceae</taxon>
        <taxon>Volvox</taxon>
    </lineage>
</organism>
<evidence type="ECO:0000256" key="1">
    <source>
        <dbReference type="ARBA" id="ARBA00022884"/>
    </source>
</evidence>
<dbReference type="SUPFAM" id="SSF54928">
    <property type="entry name" value="RNA-binding domain, RBD"/>
    <property type="match status" value="1"/>
</dbReference>
<protein>
    <recommendedName>
        <fullName evidence="4">RRM domain-containing protein</fullName>
    </recommendedName>
</protein>
<feature type="compositionally biased region" description="Polar residues" evidence="3">
    <location>
        <begin position="949"/>
        <end position="958"/>
    </location>
</feature>
<name>A0A8J4GYV6_9CHLO</name>
<dbReference type="AlphaFoldDB" id="A0A8J4GYV6"/>
<feature type="domain" description="RRM" evidence="4">
    <location>
        <begin position="719"/>
        <end position="804"/>
    </location>
</feature>
<feature type="region of interest" description="Disordered" evidence="3">
    <location>
        <begin position="545"/>
        <end position="620"/>
    </location>
</feature>
<feature type="compositionally biased region" description="Pro residues" evidence="3">
    <location>
        <begin position="901"/>
        <end position="911"/>
    </location>
</feature>
<feature type="compositionally biased region" description="Basic residues" evidence="3">
    <location>
        <begin position="1"/>
        <end position="10"/>
    </location>
</feature>
<dbReference type="Proteomes" id="UP000722791">
    <property type="component" value="Unassembled WGS sequence"/>
</dbReference>
<dbReference type="InterPro" id="IPR012677">
    <property type="entry name" value="Nucleotide-bd_a/b_plait_sf"/>
</dbReference>
<feature type="compositionally biased region" description="Low complexity" evidence="3">
    <location>
        <begin position="454"/>
        <end position="468"/>
    </location>
</feature>
<accession>A0A8J4GYV6</accession>
<feature type="compositionally biased region" description="Basic and acidic residues" evidence="3">
    <location>
        <begin position="469"/>
        <end position="481"/>
    </location>
</feature>
<feature type="compositionally biased region" description="Pro residues" evidence="3">
    <location>
        <begin position="52"/>
        <end position="63"/>
    </location>
</feature>
<feature type="compositionally biased region" description="Low complexity" evidence="3">
    <location>
        <begin position="353"/>
        <end position="367"/>
    </location>
</feature>
<dbReference type="SMART" id="SM00360">
    <property type="entry name" value="RRM"/>
    <property type="match status" value="1"/>
</dbReference>
<comment type="caution">
    <text evidence="5">The sequence shown here is derived from an EMBL/GenBank/DDBJ whole genome shotgun (WGS) entry which is preliminary data.</text>
</comment>
<feature type="compositionally biased region" description="Polar residues" evidence="3">
    <location>
        <begin position="381"/>
        <end position="392"/>
    </location>
</feature>
<feature type="compositionally biased region" description="Gly residues" evidence="3">
    <location>
        <begin position="978"/>
        <end position="988"/>
    </location>
</feature>
<dbReference type="Pfam" id="PF00076">
    <property type="entry name" value="RRM_1"/>
    <property type="match status" value="1"/>
</dbReference>
<proteinExistence type="predicted"/>
<feature type="compositionally biased region" description="Low complexity" evidence="3">
    <location>
        <begin position="293"/>
        <end position="306"/>
    </location>
</feature>
<evidence type="ECO:0000313" key="6">
    <source>
        <dbReference type="Proteomes" id="UP000722791"/>
    </source>
</evidence>
<feature type="compositionally biased region" description="Low complexity" evidence="3">
    <location>
        <begin position="585"/>
        <end position="600"/>
    </location>
</feature>
<feature type="region of interest" description="Disordered" evidence="3">
    <location>
        <begin position="892"/>
        <end position="1004"/>
    </location>
</feature>
<feature type="compositionally biased region" description="Low complexity" evidence="3">
    <location>
        <begin position="64"/>
        <end position="84"/>
    </location>
</feature>
<feature type="region of interest" description="Disordered" evidence="3">
    <location>
        <begin position="801"/>
        <end position="874"/>
    </location>
</feature>
<sequence>MRARRPRRRPSAATPVAKQPRQSQRAAPLLPTRLSLRPQWRRQRQRRQPPALRTPPPPPPPPFQGQRRSSSWQQPQLQQQAQQRGESEAGSNSPYGTPQRIYIHNAAARSPWGASCCGCGGTANDAPDSSSTSCWASGAPGAASTGGALVPVEAPGPYTQMQGHPAWAWGAVPVWQAPPGTAATLPYGATGPATPGTLPPGPVSAAAVPAPGYMAVPVMLGPGQAMAAAESAQYGMQYVVYQQGMPYVPWSYGYYPYNAGVIPFGSGGLTPTGSIDGVVSSMANSAGVPDRPGGSAASSGASSGLARRNRGASVGDVADSTPPGSFGAGTALQGFGSFGSSPMSARTQRRGSYDAQQQQQGGASASLGGPGVTSLGRRSQADSGPQQETGTASHLPRQGSMGGASSKELPRQQQPQQQQLRNQTVVIPNTAAGAAAVIPVPGGAATSVATSRQSTGTPTVPNVSPSSSLERKPVVQEHTSEEEQGLSNVSASATGAVQLQPPPPAPGQAKPDSRETAAAAAAIAAVTAAAGAATASSTACVALSSVAGSDSSPNELVERGALPASNTKDPSAGPTIEGKQPRQIQVPSSLQQSASSSSLSVPPPPPAPSPEPAETPEPPACSVAETLAAEPAGASAVVAAESCQSRAAQPLVIAAGNNGSSAGQVRDATLKRPVMVSPPVSPFITPAHSSAGPAVGTMIPGPSPAVTAGGVTDSEDDPRVVYVGHLPQNTDEHALYFAFSKFGNVLHIQIMRDKETGACRGYGFVTFESAQHASSAMRGLNGQPLPGLPFSVDRRPLRVAPAVKSQDRRPSIVSLQSNGSSGLLHRQGSSGYFPRHPQQQQPLGLGTARYGSQSGQQQQQAQQQNSHVAGQPAVSEGVAGVAPALTGSSTVGITTAAPASGPVPPPPPPVGMPLGSLPMAQQPPLPALHHTQQHSSGTLQPGRPAASGSPAQSRTGSSAAPGAGLFSSRHQHQQRGSQGYGGGGGSGGSPYQSFGGVPSHQQHQHHVLPAAVLQGAAPHGYQPGAVAPGMPLVAAAAGGASGGYGSAGQPPPPPLNRQRSTGAQHPHHHQQHEASAYESHTTEAGQNPQSQSQVQQSSQPHMVVYYGQPSGANPYFYGPHQNQYGMYGVTHQAAAGAASLAQSSPGPYYFAAAPMSYMAYGGQDVAAPPPVVYTRHASQHATQQLSHGHGDASALGAPTPGGGGSARHDAIGGVKQQAPVSARGEAGTGGSR</sequence>
<evidence type="ECO:0000259" key="4">
    <source>
        <dbReference type="PROSITE" id="PS50102"/>
    </source>
</evidence>
<dbReference type="PROSITE" id="PS50102">
    <property type="entry name" value="RRM"/>
    <property type="match status" value="1"/>
</dbReference>
<feature type="region of interest" description="Disordered" evidence="3">
    <location>
        <begin position="1039"/>
        <end position="1099"/>
    </location>
</feature>
<dbReference type="EMBL" id="BNCQ01000082">
    <property type="protein sequence ID" value="GIM16635.1"/>
    <property type="molecule type" value="Genomic_DNA"/>
</dbReference>
<dbReference type="GO" id="GO:0003723">
    <property type="term" value="F:RNA binding"/>
    <property type="evidence" value="ECO:0007669"/>
    <property type="project" value="UniProtKB-UniRule"/>
</dbReference>
<dbReference type="InterPro" id="IPR000504">
    <property type="entry name" value="RRM_dom"/>
</dbReference>
<dbReference type="InterPro" id="IPR050886">
    <property type="entry name" value="RNA-binding_reg"/>
</dbReference>
<feature type="compositionally biased region" description="Low complexity" evidence="3">
    <location>
        <begin position="1089"/>
        <end position="1099"/>
    </location>
</feature>
<feature type="region of interest" description="Disordered" evidence="3">
    <location>
        <begin position="446"/>
        <end position="490"/>
    </location>
</feature>
<dbReference type="InterPro" id="IPR035979">
    <property type="entry name" value="RBD_domain_sf"/>
</dbReference>
<reference evidence="5" key="1">
    <citation type="journal article" date="2021" name="Proc. Natl. Acad. Sci. U.S.A.">
        <title>Three genomes in the algal genus Volvox reveal the fate of a haploid sex-determining region after a transition to homothallism.</title>
        <authorList>
            <person name="Yamamoto K."/>
            <person name="Hamaji T."/>
            <person name="Kawai-Toyooka H."/>
            <person name="Matsuzaki R."/>
            <person name="Takahashi F."/>
            <person name="Nishimura Y."/>
            <person name="Kawachi M."/>
            <person name="Noguchi H."/>
            <person name="Minakuchi Y."/>
            <person name="Umen J.G."/>
            <person name="Toyoda A."/>
            <person name="Nozaki H."/>
        </authorList>
    </citation>
    <scope>NUCLEOTIDE SEQUENCE</scope>
    <source>
        <strain evidence="5">NIES-3785</strain>
    </source>
</reference>
<feature type="compositionally biased region" description="Polar residues" evidence="3">
    <location>
        <begin position="1078"/>
        <end position="1088"/>
    </location>
</feature>
<feature type="region of interest" description="Disordered" evidence="3">
    <location>
        <begin position="1178"/>
        <end position="1232"/>
    </location>
</feature>
<feature type="compositionally biased region" description="Low complexity" evidence="3">
    <location>
        <begin position="411"/>
        <end position="420"/>
    </location>
</feature>
<feature type="region of interest" description="Disordered" evidence="3">
    <location>
        <begin position="1"/>
        <end position="98"/>
    </location>
</feature>
<dbReference type="PANTHER" id="PTHR48024:SF56">
    <property type="entry name" value="HETEROGENEOUS NUCLEAR RIBONUCLEOPROTEIN A0"/>
    <property type="match status" value="1"/>
</dbReference>
<dbReference type="PANTHER" id="PTHR48024">
    <property type="entry name" value="GEO13361P1-RELATED"/>
    <property type="match status" value="1"/>
</dbReference>
<feature type="region of interest" description="Disordered" evidence="3">
    <location>
        <begin position="284"/>
        <end position="420"/>
    </location>
</feature>
<keyword evidence="1 2" id="KW-0694">RNA-binding</keyword>
<evidence type="ECO:0000256" key="3">
    <source>
        <dbReference type="SAM" id="MobiDB-lite"/>
    </source>
</evidence>
<dbReference type="Gene3D" id="3.30.70.330">
    <property type="match status" value="1"/>
</dbReference>
<feature type="compositionally biased region" description="Low complexity" evidence="3">
    <location>
        <begin position="851"/>
        <end position="864"/>
    </location>
</feature>
<evidence type="ECO:0000256" key="2">
    <source>
        <dbReference type="PROSITE-ProRule" id="PRU00176"/>
    </source>
</evidence>